<name>A0ABS0N6B0_9SPHN</name>
<evidence type="ECO:0000256" key="1">
    <source>
        <dbReference type="SAM" id="MobiDB-lite"/>
    </source>
</evidence>
<dbReference type="EMBL" id="JAEANY010000004">
    <property type="protein sequence ID" value="MBH5323301.1"/>
    <property type="molecule type" value="Genomic_DNA"/>
</dbReference>
<evidence type="ECO:0000313" key="2">
    <source>
        <dbReference type="EMBL" id="MBH5323301.1"/>
    </source>
</evidence>
<proteinExistence type="predicted"/>
<accession>A0ABS0N6B0</accession>
<dbReference type="RefSeq" id="WP_197922032.1">
    <property type="nucleotide sequence ID" value="NZ_CAWPTA010000009.1"/>
</dbReference>
<comment type="caution">
    <text evidence="2">The sequence shown here is derived from an EMBL/GenBank/DDBJ whole genome shotgun (WGS) entry which is preliminary data.</text>
</comment>
<feature type="compositionally biased region" description="Pro residues" evidence="1">
    <location>
        <begin position="73"/>
        <end position="100"/>
    </location>
</feature>
<feature type="compositionally biased region" description="Basic and acidic residues" evidence="1">
    <location>
        <begin position="117"/>
        <end position="142"/>
    </location>
</feature>
<sequence length="455" mass="48503">MADDFSSAKIIATTGGRKRRLSTEKQWRAAIERQDITRDTIIDYEAGPGRKATMPAGECPPLIGLFDEIIGPAPEPAAPPPPPPPPPSAPTSTPASPPVEPETARRPVEEVPPFMGQDHDAPEEVVREDRHEPSRVQPEEPIHAPPPKNKGRWVPVGIAVAIVGIGFFAMSQMGDDEGGGFVPQDDAFGGLTNNHDAAQEVAAESGDPSFARRNVALFDSPSDGAGEIGALSRGDYVEVVSVDGAPDWARIAGRQAYVQRSALAQDNLPSLDSSTADDYFTLEPATVHSAPDYGSAVTDTIPVSTLTTVSGTVGGDFAEVPLDDGGVGYVPWIHFGGVGGEGRRAELRVVNRCNVTKNIAFSLVVNGQRMNGNGAWTFAPGHDNAIAFSDRRDAIIVNGSELYYADIGDNWHRGPERPVRGVGVDQVRVGDDLREMSRVVPQIDSSGNYRISFCD</sequence>
<protein>
    <submittedName>
        <fullName evidence="2">SH3 domain-containing protein</fullName>
    </submittedName>
</protein>
<evidence type="ECO:0000313" key="3">
    <source>
        <dbReference type="Proteomes" id="UP000602442"/>
    </source>
</evidence>
<dbReference type="Proteomes" id="UP000602442">
    <property type="component" value="Unassembled WGS sequence"/>
</dbReference>
<keyword evidence="3" id="KW-1185">Reference proteome</keyword>
<feature type="region of interest" description="Disordered" evidence="1">
    <location>
        <begin position="62"/>
        <end position="149"/>
    </location>
</feature>
<reference evidence="2 3" key="1">
    <citation type="submission" date="2020-11" db="EMBL/GenBank/DDBJ databases">
        <title>Erythrobacter sediminis sp. nov., a marine bacterium from a tidal flat of Garorim Bay.</title>
        <authorList>
            <person name="Kim D."/>
            <person name="Yoo Y."/>
            <person name="Kim J.-J."/>
        </authorList>
    </citation>
    <scope>NUCLEOTIDE SEQUENCE [LARGE SCALE GENOMIC DNA]</scope>
    <source>
        <strain evidence="2 3">JGD-13</strain>
    </source>
</reference>
<organism evidence="2 3">
    <name type="scientific">Aurantiacibacter sediminis</name>
    <dbReference type="NCBI Taxonomy" id="2793064"/>
    <lineage>
        <taxon>Bacteria</taxon>
        <taxon>Pseudomonadati</taxon>
        <taxon>Pseudomonadota</taxon>
        <taxon>Alphaproteobacteria</taxon>
        <taxon>Sphingomonadales</taxon>
        <taxon>Erythrobacteraceae</taxon>
        <taxon>Aurantiacibacter</taxon>
    </lineage>
</organism>
<gene>
    <name evidence="2" type="ORF">I5L03_11980</name>
</gene>